<dbReference type="EMBL" id="LZZI01000009">
    <property type="protein sequence ID" value="OOM63651.1"/>
    <property type="molecule type" value="Genomic_DNA"/>
</dbReference>
<evidence type="ECO:0000313" key="4">
    <source>
        <dbReference type="EMBL" id="OOP73434.1"/>
    </source>
</evidence>
<reference evidence="1 7" key="3">
    <citation type="submission" date="2020-04" db="EMBL/GenBank/DDBJ databases">
        <authorList>
            <person name="Hitch T.C.A."/>
            <person name="Wylensek D."/>
            <person name="Clavel T."/>
        </authorList>
    </citation>
    <scope>NUCLEOTIDE SEQUENCE [LARGE SCALE GENOMIC DNA]</scope>
    <source>
        <strain evidence="1 7">WB01_NA02</strain>
    </source>
</reference>
<protein>
    <submittedName>
        <fullName evidence="2">Ferritin-like metal-binding protein YciE</fullName>
    </submittedName>
</protein>
<dbReference type="Proteomes" id="UP001193748">
    <property type="component" value="Unassembled WGS sequence"/>
</dbReference>
<evidence type="ECO:0000313" key="3">
    <source>
        <dbReference type="EMBL" id="OOM63651.1"/>
    </source>
</evidence>
<evidence type="ECO:0000313" key="1">
    <source>
        <dbReference type="EMBL" id="NMF04424.1"/>
    </source>
</evidence>
<reference evidence="2" key="4">
    <citation type="submission" date="2020-05" db="EMBL/GenBank/DDBJ databases">
        <authorList>
            <person name="Brown S."/>
            <person name="Huntemann M."/>
            <person name="Clum A."/>
            <person name="Spunde A."/>
            <person name="Palaniappan K."/>
            <person name="Ritter S."/>
            <person name="Mikhailova N."/>
            <person name="Chen I.-M."/>
            <person name="Stamatis D."/>
            <person name="Reddy T."/>
            <person name="O'Malley R."/>
            <person name="Daum C."/>
            <person name="Shapiro N."/>
            <person name="Ivanova N."/>
            <person name="Kyrpides N."/>
            <person name="Woyke T."/>
        </authorList>
    </citation>
    <scope>NUCLEOTIDE SEQUENCE</scope>
    <source>
        <strain evidence="2">DJ080</strain>
    </source>
</reference>
<proteinExistence type="predicted"/>
<sequence>MRTLSEAEILSLTSVLKMESDGLAMQRAVNSLITDGDLKRQSEASVLATEGRIKGIQQFMNENGVPVSKEVL</sequence>
<dbReference type="AlphaFoldDB" id="A0A1S8SS13"/>
<dbReference type="EMBL" id="JABSWW010000001">
    <property type="protein sequence ID" value="NRT87618.1"/>
    <property type="molecule type" value="Genomic_DNA"/>
</dbReference>
<reference evidence="3 6" key="1">
    <citation type="submission" date="2016-05" db="EMBL/GenBank/DDBJ databases">
        <title>Microbial solvent formation.</title>
        <authorList>
            <person name="Poehlein A."/>
            <person name="Montoya Solano J.D."/>
            <person name="Flitsch S."/>
            <person name="Krabben P."/>
            <person name="Duerre P."/>
            <person name="Daniel R."/>
        </authorList>
    </citation>
    <scope>NUCLEOTIDE SEQUENCE [LARGE SCALE GENOMIC DNA]</scope>
    <source>
        <strain evidence="3 6">DSM 53</strain>
    </source>
</reference>
<name>A0A1S8SS13_CLOBE</name>
<dbReference type="Proteomes" id="UP000587880">
    <property type="component" value="Unassembled WGS sequence"/>
</dbReference>
<reference evidence="2" key="5">
    <citation type="journal article" date="2022" name="Nat. Biotechnol.">
        <title>Carbon-negative production of acetone and isopropanol by gas fermentation at industrial pilot scale.</title>
        <authorList>
            <person name="Liew F.E."/>
            <person name="Nogle R."/>
            <person name="Abdalla T."/>
            <person name="Rasor B.J."/>
            <person name="Canter C."/>
            <person name="Jensen R.O."/>
            <person name="Wang L."/>
            <person name="Strutz J."/>
            <person name="Chirania P."/>
            <person name="De Tissera S."/>
            <person name="Mueller A.P."/>
            <person name="Ruan Z."/>
            <person name="Gao A."/>
            <person name="Tran L."/>
            <person name="Engle N.L."/>
            <person name="Bromley J.C."/>
            <person name="Daniell J."/>
            <person name="Conrado R."/>
            <person name="Tschaplinski T.J."/>
            <person name="Giannone R.J."/>
            <person name="Hettich R.L."/>
            <person name="Karim A.S."/>
            <person name="Simpson S.D."/>
            <person name="Brown S.D."/>
            <person name="Leang C."/>
            <person name="Jewett M.C."/>
            <person name="Kopke M."/>
        </authorList>
    </citation>
    <scope>NUCLEOTIDE SEQUENCE</scope>
    <source>
        <strain evidence="2">DJ080</strain>
    </source>
</reference>
<dbReference type="Proteomes" id="UP000190959">
    <property type="component" value="Unassembled WGS sequence"/>
</dbReference>
<dbReference type="EMBL" id="MWMH01000003">
    <property type="protein sequence ID" value="OOP73434.1"/>
    <property type="molecule type" value="Genomic_DNA"/>
</dbReference>
<evidence type="ECO:0000313" key="2">
    <source>
        <dbReference type="EMBL" id="NRT87618.1"/>
    </source>
</evidence>
<dbReference type="Proteomes" id="UP000190973">
    <property type="component" value="Unassembled WGS sequence"/>
</dbReference>
<comment type="caution">
    <text evidence="3">The sequence shown here is derived from an EMBL/GenBank/DDBJ whole genome shotgun (WGS) entry which is preliminary data.</text>
</comment>
<evidence type="ECO:0000313" key="7">
    <source>
        <dbReference type="Proteomes" id="UP000587880"/>
    </source>
</evidence>
<dbReference type="EMBL" id="JABAGD010000009">
    <property type="protein sequence ID" value="NMF04424.1"/>
    <property type="molecule type" value="Genomic_DNA"/>
</dbReference>
<evidence type="ECO:0000313" key="6">
    <source>
        <dbReference type="Proteomes" id="UP000190973"/>
    </source>
</evidence>
<accession>A0A1S8SS13</accession>
<dbReference type="RefSeq" id="WP_017211636.1">
    <property type="nucleotide sequence ID" value="NZ_CP107022.1"/>
</dbReference>
<evidence type="ECO:0000313" key="5">
    <source>
        <dbReference type="Proteomes" id="UP000190959"/>
    </source>
</evidence>
<organism evidence="3 6">
    <name type="scientific">Clostridium beijerinckii</name>
    <name type="common">Clostridium MP</name>
    <dbReference type="NCBI Taxonomy" id="1520"/>
    <lineage>
        <taxon>Bacteria</taxon>
        <taxon>Bacillati</taxon>
        <taxon>Bacillota</taxon>
        <taxon>Clostridia</taxon>
        <taxon>Eubacteriales</taxon>
        <taxon>Clostridiaceae</taxon>
        <taxon>Clostridium</taxon>
    </lineage>
</organism>
<reference evidence="4 5" key="2">
    <citation type="submission" date="2017-02" db="EMBL/GenBank/DDBJ databases">
        <title>Genome sequence of Clostridium beijerinckii Br21.</title>
        <authorList>
            <person name="Fonseca B.C."/>
            <person name="Guazzaroni M.E."/>
            <person name="Riano-Pachon D.M."/>
            <person name="Reginatto V."/>
        </authorList>
    </citation>
    <scope>NUCLEOTIDE SEQUENCE [LARGE SCALE GENOMIC DNA]</scope>
    <source>
        <strain evidence="4 5">Br21</strain>
    </source>
</reference>
<gene>
    <name evidence="2" type="ORF">B0H41_001297</name>
    <name evidence="4" type="ORF">CBEIBR21_10435</name>
    <name evidence="3" type="ORF">CLBCK_07860</name>
    <name evidence="1" type="ORF">HF849_06560</name>
</gene>